<evidence type="ECO:0000313" key="3">
    <source>
        <dbReference type="Ensembl" id="ENSPKIP00000027549.1"/>
    </source>
</evidence>
<dbReference type="STRING" id="1676925.ENSPKIP00000027549"/>
<evidence type="ECO:0000259" key="2">
    <source>
        <dbReference type="Pfam" id="PF02374"/>
    </source>
</evidence>
<dbReference type="GO" id="GO:0005524">
    <property type="term" value="F:ATP binding"/>
    <property type="evidence" value="ECO:0007669"/>
    <property type="project" value="InterPro"/>
</dbReference>
<reference evidence="3" key="2">
    <citation type="submission" date="2025-09" db="UniProtKB">
        <authorList>
            <consortium name="Ensembl"/>
        </authorList>
    </citation>
    <scope>IDENTIFICATION</scope>
</reference>
<dbReference type="InterPro" id="IPR025723">
    <property type="entry name" value="ArsA/GET3_ATPase-like"/>
</dbReference>
<organism evidence="3 4">
    <name type="scientific">Paramormyrops kingsleyae</name>
    <dbReference type="NCBI Taxonomy" id="1676925"/>
    <lineage>
        <taxon>Eukaryota</taxon>
        <taxon>Metazoa</taxon>
        <taxon>Chordata</taxon>
        <taxon>Craniata</taxon>
        <taxon>Vertebrata</taxon>
        <taxon>Euteleostomi</taxon>
        <taxon>Actinopterygii</taxon>
        <taxon>Neopterygii</taxon>
        <taxon>Teleostei</taxon>
        <taxon>Osteoglossocephala</taxon>
        <taxon>Osteoglossomorpha</taxon>
        <taxon>Osteoglossiformes</taxon>
        <taxon>Mormyridae</taxon>
        <taxon>Paramormyrops</taxon>
    </lineage>
</organism>
<dbReference type="GO" id="GO:0043529">
    <property type="term" value="C:GET complex"/>
    <property type="evidence" value="ECO:0007669"/>
    <property type="project" value="TreeGrafter"/>
</dbReference>
<dbReference type="PANTHER" id="PTHR10803">
    <property type="entry name" value="ARSENICAL PUMP-DRIVING ATPASE ARSENITE-TRANSLOCATING ATPASE"/>
    <property type="match status" value="1"/>
</dbReference>
<protein>
    <submittedName>
        <fullName evidence="3">Guided entry of tail-anchored proteins factor 3, ATPase</fullName>
    </submittedName>
</protein>
<evidence type="ECO:0000313" key="4">
    <source>
        <dbReference type="Proteomes" id="UP000261540"/>
    </source>
</evidence>
<dbReference type="GO" id="GO:0071816">
    <property type="term" value="P:tail-anchored membrane protein insertion into ER membrane"/>
    <property type="evidence" value="ECO:0007669"/>
    <property type="project" value="TreeGrafter"/>
</dbReference>
<dbReference type="GeneTree" id="ENSGT00390000003817"/>
<feature type="domain" description="ArsA/GET3 Anion-transporting ATPase-like" evidence="2">
    <location>
        <begin position="32"/>
        <end position="204"/>
    </location>
</feature>
<dbReference type="PANTHER" id="PTHR10803:SF3">
    <property type="entry name" value="ATPASE GET3"/>
    <property type="match status" value="1"/>
</dbReference>
<dbReference type="InterPro" id="IPR027417">
    <property type="entry name" value="P-loop_NTPase"/>
</dbReference>
<feature type="domain" description="ArsA/GET3 Anion-transporting ATPase-like" evidence="2">
    <location>
        <begin position="320"/>
        <end position="391"/>
    </location>
</feature>
<dbReference type="InterPro" id="IPR016300">
    <property type="entry name" value="ATPase_ArsA/GET3"/>
</dbReference>
<dbReference type="Ensembl" id="ENSPKIT00000008319.1">
    <property type="protein sequence ID" value="ENSPKIP00000027549.1"/>
    <property type="gene ID" value="ENSPKIG00000009567.1"/>
</dbReference>
<proteinExistence type="inferred from homology"/>
<dbReference type="Gene3D" id="3.40.50.300">
    <property type="entry name" value="P-loop containing nucleotide triphosphate hydrolases"/>
    <property type="match status" value="2"/>
</dbReference>
<comment type="similarity">
    <text evidence="1">Belongs to the arsA ATPase family.</text>
</comment>
<reference evidence="3" key="1">
    <citation type="submission" date="2025-08" db="UniProtKB">
        <authorList>
            <consortium name="Ensembl"/>
        </authorList>
    </citation>
    <scope>IDENTIFICATION</scope>
</reference>
<accession>A0A3B3S9Y2</accession>
<dbReference type="NCBIfam" id="TIGR00345">
    <property type="entry name" value="GET3_arsA_TRC40"/>
    <property type="match status" value="1"/>
</dbReference>
<name>A0A3B3S9Y2_9TELE</name>
<sequence length="409" mass="45008">MAAPMEDEFEDAPDVEPLEPTLKNIIEQTSLKWIFVGGKGGVGKTTCSCSLAVQLAQVRDSVLIISTDPAHNISDAFDQKFSKVPTKVKGYDNLFAMEIDPSLGVAELPDEFFEEDNMLSMGKKMMQEAMSAFPGIDEAMSYAEVMRLVKGMNFSVVVFDTAPTGHTLRLLNFPTIVERGLGRLMQIKSQISPFISQASTAPQYGDACVLFFFLFCSPHAPRFASLVDVQHARIGRHERRPAGLQTGGDFARDPLCQRAVQGPGESSGISPRLPVPGGLIGDASGGGSGSRIRCRCFSVPRCSGCDAPRVCAPPPCIFPQEQTTFVCVCIAEFLSLYETERLIQELAKCHIDTHNIIVNQLVFPDTDRPCRMCEARHKIQSKYLDQVRVHFIYTSSSHFQQKDLVSLSD</sequence>
<dbReference type="Proteomes" id="UP000261540">
    <property type="component" value="Unplaced"/>
</dbReference>
<dbReference type="AlphaFoldDB" id="A0A3B3S9Y2"/>
<dbReference type="SUPFAM" id="SSF52540">
    <property type="entry name" value="P-loop containing nucleoside triphosphate hydrolases"/>
    <property type="match status" value="1"/>
</dbReference>
<keyword evidence="4" id="KW-1185">Reference proteome</keyword>
<evidence type="ECO:0000256" key="1">
    <source>
        <dbReference type="ARBA" id="ARBA00011040"/>
    </source>
</evidence>
<dbReference type="CDD" id="cd02035">
    <property type="entry name" value="ArsA"/>
    <property type="match status" value="1"/>
</dbReference>
<dbReference type="GO" id="GO:0016887">
    <property type="term" value="F:ATP hydrolysis activity"/>
    <property type="evidence" value="ECO:0007669"/>
    <property type="project" value="InterPro"/>
</dbReference>
<dbReference type="Pfam" id="PF02374">
    <property type="entry name" value="ArsA_ATPase"/>
    <property type="match status" value="2"/>
</dbReference>